<dbReference type="FunFam" id="3.40.640.10:FF:000066">
    <property type="entry name" value="Aspartate aminotransferase"/>
    <property type="match status" value="1"/>
</dbReference>
<reference evidence="9" key="2">
    <citation type="submission" date="2012-08" db="EMBL/GenBank/DDBJ databases">
        <title>Genome sequence of Kazachstania naganishii.</title>
        <authorList>
            <person name="Gordon J.L."/>
            <person name="Armisen D."/>
            <person name="Proux-Wera E."/>
            <person name="OhEigeartaigh S.S."/>
            <person name="Byrne K.P."/>
            <person name="Wolfe K.H."/>
        </authorList>
    </citation>
    <scope>NUCLEOTIDE SEQUENCE [LARGE SCALE GENOMIC DNA]</scope>
    <source>
        <strain evidence="9">ATCC MYA-139 / BCRC 22969 / CBS 8797 / CCRC 22969 / KCTC 17520 / NBRC 10181 / NCYC 3082</strain>
    </source>
</reference>
<dbReference type="Gene3D" id="3.90.1150.10">
    <property type="entry name" value="Aspartate Aminotransferase, domain 1"/>
    <property type="match status" value="1"/>
</dbReference>
<dbReference type="GeneID" id="34523940"/>
<organism evidence="8 9">
    <name type="scientific">Huiozyma naganishii (strain ATCC MYA-139 / BCRC 22969 / CBS 8797 / KCTC 17520 / NBRC 10181 / NCYC 3082 / Yp74L-3)</name>
    <name type="common">Yeast</name>
    <name type="synonym">Kazachstania naganishii</name>
    <dbReference type="NCBI Taxonomy" id="1071383"/>
    <lineage>
        <taxon>Eukaryota</taxon>
        <taxon>Fungi</taxon>
        <taxon>Dikarya</taxon>
        <taxon>Ascomycota</taxon>
        <taxon>Saccharomycotina</taxon>
        <taxon>Saccharomycetes</taxon>
        <taxon>Saccharomycetales</taxon>
        <taxon>Saccharomycetaceae</taxon>
        <taxon>Huiozyma</taxon>
    </lineage>
</organism>
<evidence type="ECO:0000256" key="6">
    <source>
        <dbReference type="ARBA" id="ARBA00022898"/>
    </source>
</evidence>
<dbReference type="AlphaFoldDB" id="J7R0H7"/>
<dbReference type="Proteomes" id="UP000006310">
    <property type="component" value="Chromosome 1"/>
</dbReference>
<keyword evidence="5" id="KW-0808">Transferase</keyword>
<evidence type="ECO:0000256" key="3">
    <source>
        <dbReference type="ARBA" id="ARBA00011738"/>
    </source>
</evidence>
<proteinExistence type="inferred from homology"/>
<dbReference type="GO" id="GO:0004069">
    <property type="term" value="F:L-aspartate:2-oxoglutarate aminotransferase activity"/>
    <property type="evidence" value="ECO:0007669"/>
    <property type="project" value="UniProtKB-EC"/>
</dbReference>
<reference evidence="8 9" key="1">
    <citation type="journal article" date="2011" name="Proc. Natl. Acad. Sci. U.S.A.">
        <title>Evolutionary erosion of yeast sex chromosomes by mating-type switching accidents.</title>
        <authorList>
            <person name="Gordon J.L."/>
            <person name="Armisen D."/>
            <person name="Proux-Wera E."/>
            <person name="Oheigeartaigh S.S."/>
            <person name="Byrne K.P."/>
            <person name="Wolfe K.H."/>
        </authorList>
    </citation>
    <scope>NUCLEOTIDE SEQUENCE [LARGE SCALE GENOMIC DNA]</scope>
    <source>
        <strain evidence="9">ATCC MYA-139 / BCRC 22969 / CBS 8797 / CCRC 22969 / KCTC 17520 / NBRC 10181 / NCYC 3082</strain>
    </source>
</reference>
<dbReference type="InterPro" id="IPR004839">
    <property type="entry name" value="Aminotransferase_I/II_large"/>
</dbReference>
<evidence type="ECO:0000256" key="5">
    <source>
        <dbReference type="ARBA" id="ARBA00022679"/>
    </source>
</evidence>
<protein>
    <recommendedName>
        <fullName evidence="7">Aminotransferase class I/classII large domain-containing protein</fullName>
    </recommendedName>
</protein>
<dbReference type="CDD" id="cd00609">
    <property type="entry name" value="AAT_like"/>
    <property type="match status" value="1"/>
</dbReference>
<evidence type="ECO:0000313" key="8">
    <source>
        <dbReference type="EMBL" id="CCK68305.1"/>
    </source>
</evidence>
<gene>
    <name evidence="8" type="primary">KNAG0A06470</name>
    <name evidence="8" type="ordered locus">KNAG_0A06470</name>
</gene>
<comment type="cofactor">
    <cofactor evidence="1">
        <name>pyridoxal 5'-phosphate</name>
        <dbReference type="ChEBI" id="CHEBI:597326"/>
    </cofactor>
</comment>
<dbReference type="InterPro" id="IPR015421">
    <property type="entry name" value="PyrdxlP-dep_Trfase_major"/>
</dbReference>
<dbReference type="GO" id="GO:0005739">
    <property type="term" value="C:mitochondrion"/>
    <property type="evidence" value="ECO:0007669"/>
    <property type="project" value="EnsemblFungi"/>
</dbReference>
<dbReference type="GO" id="GO:0030170">
    <property type="term" value="F:pyridoxal phosphate binding"/>
    <property type="evidence" value="ECO:0007669"/>
    <property type="project" value="InterPro"/>
</dbReference>
<dbReference type="OrthoDB" id="6752799at2759"/>
<evidence type="ECO:0000259" key="7">
    <source>
        <dbReference type="Pfam" id="PF00155"/>
    </source>
</evidence>
<dbReference type="PANTHER" id="PTHR11879">
    <property type="entry name" value="ASPARTATE AMINOTRANSFERASE"/>
    <property type="match status" value="1"/>
</dbReference>
<dbReference type="STRING" id="1071383.J7R0H7"/>
<dbReference type="Gene3D" id="3.40.640.10">
    <property type="entry name" value="Type I PLP-dependent aspartate aminotransferase-like (Major domain)"/>
    <property type="match status" value="1"/>
</dbReference>
<dbReference type="InterPro" id="IPR015424">
    <property type="entry name" value="PyrdxlP-dep_Trfase"/>
</dbReference>
<dbReference type="SUPFAM" id="SSF53383">
    <property type="entry name" value="PLP-dependent transferases"/>
    <property type="match status" value="1"/>
</dbReference>
<dbReference type="PRINTS" id="PR00799">
    <property type="entry name" value="TRANSAMINASE"/>
</dbReference>
<dbReference type="HOGENOM" id="CLU_032440_0_0_1"/>
<keyword evidence="4" id="KW-0032">Aminotransferase</keyword>
<keyword evidence="6" id="KW-0663">Pyridoxal phosphate</keyword>
<dbReference type="GO" id="GO:0006533">
    <property type="term" value="P:L-aspartate catabolic process"/>
    <property type="evidence" value="ECO:0007669"/>
    <property type="project" value="TreeGrafter"/>
</dbReference>
<dbReference type="KEGG" id="kng:KNAG_0A06470"/>
<name>J7R0H7_HUIN7</name>
<dbReference type="RefSeq" id="XP_022462551.1">
    <property type="nucleotide sequence ID" value="XM_022610830.1"/>
</dbReference>
<dbReference type="Pfam" id="PF00155">
    <property type="entry name" value="Aminotran_1_2"/>
    <property type="match status" value="1"/>
</dbReference>
<feature type="domain" description="Aminotransferase class I/classII large" evidence="7">
    <location>
        <begin position="52"/>
        <end position="433"/>
    </location>
</feature>
<dbReference type="eggNOG" id="KOG1411">
    <property type="taxonomic scope" value="Eukaryota"/>
</dbReference>
<keyword evidence="9" id="KW-1185">Reference proteome</keyword>
<dbReference type="EMBL" id="HE978314">
    <property type="protein sequence ID" value="CCK68305.1"/>
    <property type="molecule type" value="Genomic_DNA"/>
</dbReference>
<comment type="similarity">
    <text evidence="2">Belongs to the class-I pyridoxal-phosphate-dependent aminotransferase family.</text>
</comment>
<evidence type="ECO:0000256" key="1">
    <source>
        <dbReference type="ARBA" id="ARBA00001933"/>
    </source>
</evidence>
<dbReference type="PANTHER" id="PTHR11879:SF22">
    <property type="entry name" value="ASPARTATE AMINOTRANSFERASE, MITOCHONDRIAL"/>
    <property type="match status" value="1"/>
</dbReference>
<dbReference type="InterPro" id="IPR015422">
    <property type="entry name" value="PyrdxlP-dep_Trfase_small"/>
</dbReference>
<dbReference type="InterPro" id="IPR000796">
    <property type="entry name" value="Asp_trans"/>
</dbReference>
<evidence type="ECO:0000313" key="9">
    <source>
        <dbReference type="Proteomes" id="UP000006310"/>
    </source>
</evidence>
<accession>J7R0H7</accession>
<evidence type="ECO:0000256" key="4">
    <source>
        <dbReference type="ARBA" id="ARBA00022576"/>
    </source>
</evidence>
<dbReference type="OMA" id="VGACTIV"/>
<sequence length="441" mass="50059">MLSTAWSRRTLKFYAGVSRRWLSNSPLGKVRRAPPDKILGLTEHFNRDTNPKKVNLTVGIYKDDHGHVTTFPSVAKAQRIVDSHEELNKNLSYLPINGNEVYSKRVLDFLYRESCPDNAELLDKDKISFVQTLSGTGAVAIASKFLSAFISKDVWLPNYSWANHQNIFSKNGFENIHLYSYYDLSSGQVMVEKWLQELEDAVGRTDNVKTPQAILLHACCHNPTGVDPTREEWHTIIDKIHELNMIPIIDMAYQGLESGNLIDDAYLLRMCLAKGGWSNGLYLCQSFAKDMGLYGEGVGSLSIVLPPAARVENKLALDSQLKPIIRSIYSSPPGYGCRVAKVVLSNEALKQQWFRDVQNMVQRLHGVRHKLYENLQWPDLVNFEKQHGMFYFTRFKPKQVNELKEKYSIYLTNDGRLSLSGVNSSNIDYLSTALGKVSEMK</sequence>
<comment type="subunit">
    <text evidence="3">Homodimer.</text>
</comment>
<evidence type="ECO:0000256" key="2">
    <source>
        <dbReference type="ARBA" id="ARBA00007441"/>
    </source>
</evidence>